<organism evidence="2 3">
    <name type="scientific">Janthinobacterium rivuli</name>
    <dbReference type="NCBI Taxonomy" id="2751478"/>
    <lineage>
        <taxon>Bacteria</taxon>
        <taxon>Pseudomonadati</taxon>
        <taxon>Pseudomonadota</taxon>
        <taxon>Betaproteobacteria</taxon>
        <taxon>Burkholderiales</taxon>
        <taxon>Oxalobacteraceae</taxon>
        <taxon>Janthinobacterium</taxon>
    </lineage>
</organism>
<protein>
    <submittedName>
        <fullName evidence="2">MvaI/BcnI family restriction endonuclease</fullName>
    </submittedName>
</protein>
<sequence length="513" mass="57007">MNIQLPPSASEFEHNPSSMHELSALLGNIGADVAFLKVLPKNANDKNQIYIASDFGVIFDLFDVTLSERGESTSETKDRSAPGKRIPEAVFNDFAWLRRDRTEVKARRVKAIIYTQYPEARLSGLQTIDGSMPPSLSVNFTKLNPDAKRLLVLARLARGKCVGLVCVDMSPGFEAEIKELPGFERAPACKRLTIEQNRSAELEARLASVVGKQLRGCRLDAFGQTLPFSGTQVCGYTLEHALGIVPNSNKDGDLFGIELKTHTKPKVTLFTPEPDGGVYAKDFTTFMKTYGYLDADGDYRVTGLHRANEVCSKSGLTLQVRECRQDSDGAVCAYPYNPKTPLTPKLDSIDVALVGPKGEVAASWSLERLMNCWGAKHNEVVYLTASKNTNPNVNEHAQGYEHLVTFGEKVMWCRDTTAEKLLNAINSGVIYLDPAPKLHATDPAKNKRRAQWRVNDITKAAHALYQHVEFRQIITTENMIQFRTQPDMQKTAPTQSILFPDVEVEMEEVNVKI</sequence>
<proteinExistence type="predicted"/>
<dbReference type="Gene3D" id="3.40.210.20">
    <property type="entry name" value="MvaI/BcnI restriction endonuclease, catalytic domain"/>
    <property type="match status" value="1"/>
</dbReference>
<dbReference type="EMBL" id="CP121464">
    <property type="protein sequence ID" value="WFR79605.1"/>
    <property type="molecule type" value="Genomic_DNA"/>
</dbReference>
<dbReference type="InterPro" id="IPR029127">
    <property type="entry name" value="MvaI_BcnI"/>
</dbReference>
<evidence type="ECO:0000313" key="3">
    <source>
        <dbReference type="Proteomes" id="UP001219584"/>
    </source>
</evidence>
<keyword evidence="2" id="KW-0255">Endonuclease</keyword>
<dbReference type="GO" id="GO:0004519">
    <property type="term" value="F:endonuclease activity"/>
    <property type="evidence" value="ECO:0007669"/>
    <property type="project" value="UniProtKB-KW"/>
</dbReference>
<accession>A0ABY8I434</accession>
<keyword evidence="3" id="KW-1185">Reference proteome</keyword>
<dbReference type="RefSeq" id="WP_278317272.1">
    <property type="nucleotide sequence ID" value="NZ_CP121464.1"/>
</dbReference>
<dbReference type="InterPro" id="IPR043004">
    <property type="entry name" value="MvaI_BcnI_cat"/>
</dbReference>
<feature type="domain" description="MvaI/BcnI restriction endonuclease" evidence="1">
    <location>
        <begin position="232"/>
        <end position="456"/>
    </location>
</feature>
<reference evidence="2 3" key="1">
    <citation type="submission" date="2023-04" db="EMBL/GenBank/DDBJ databases">
        <title>Nanopore sequencing of Janthinobacterium from water.</title>
        <authorList>
            <person name="Ciuchcinski K."/>
            <person name="Rokowska A."/>
            <person name="Dziewit L."/>
        </authorList>
    </citation>
    <scope>NUCLEOTIDE SEQUENCE [LARGE SCALE GENOMIC DNA]</scope>
    <source>
        <strain evidence="2 3">DEMB2</strain>
    </source>
</reference>
<evidence type="ECO:0000313" key="2">
    <source>
        <dbReference type="EMBL" id="WFR79605.1"/>
    </source>
</evidence>
<keyword evidence="2" id="KW-0540">Nuclease</keyword>
<name>A0ABY8I434_9BURK</name>
<gene>
    <name evidence="2" type="ORF">P9875_00030</name>
</gene>
<dbReference type="Pfam" id="PF15515">
    <property type="entry name" value="MvaI_BcnI"/>
    <property type="match status" value="1"/>
</dbReference>
<evidence type="ECO:0000259" key="1">
    <source>
        <dbReference type="Pfam" id="PF15515"/>
    </source>
</evidence>
<dbReference type="Proteomes" id="UP001219584">
    <property type="component" value="Chromosome"/>
</dbReference>
<keyword evidence="2" id="KW-0378">Hydrolase</keyword>